<feature type="transmembrane region" description="Helical" evidence="1">
    <location>
        <begin position="9"/>
        <end position="27"/>
    </location>
</feature>
<dbReference type="Proteomes" id="UP000044616">
    <property type="component" value="Unassembled WGS sequence"/>
</dbReference>
<evidence type="ECO:0000313" key="4">
    <source>
        <dbReference type="EMBL" id="PNZ49013.1"/>
    </source>
</evidence>
<reference evidence="3 7" key="3">
    <citation type="submission" date="2020-10" db="EMBL/GenBank/DDBJ databases">
        <title>Phenotypic and genomic profiling of Staphylococcus argenteus in Canada and the United States and recommendations for clinical result reporting.</title>
        <authorList>
            <person name="Eshaghi A."/>
            <person name="Bommersbach C."/>
            <person name="Zitterman S."/>
            <person name="Burnham C.-A.D."/>
            <person name="Patel R."/>
            <person name="Schuetz A.N."/>
            <person name="Patel S.N."/>
            <person name="Kus J.V."/>
        </authorList>
    </citation>
    <scope>NUCLEOTIDE SEQUENCE [LARGE SCALE GENOMIC DNA]</scope>
    <source>
        <strain evidence="3 7">DSM 28300</strain>
    </source>
</reference>
<proteinExistence type="predicted"/>
<gene>
    <name evidence="4" type="ORF">CD116_10175</name>
    <name evidence="2" type="ORF">ERS140147_00703</name>
    <name evidence="3" type="ORF">ILQ21_09925</name>
</gene>
<dbReference type="GeneID" id="98346629"/>
<dbReference type="RefSeq" id="WP_047529707.1">
    <property type="nucleotide sequence ID" value="NZ_CBCSFW010000005.1"/>
</dbReference>
<evidence type="ECO:0000313" key="7">
    <source>
        <dbReference type="Proteomes" id="UP000596960"/>
    </source>
</evidence>
<feature type="transmembrane region" description="Helical" evidence="1">
    <location>
        <begin position="67"/>
        <end position="86"/>
    </location>
</feature>
<evidence type="ECO:0000256" key="1">
    <source>
        <dbReference type="SAM" id="Phobius"/>
    </source>
</evidence>
<name>A0A2K4AFX0_9STAP</name>
<feature type="transmembrane region" description="Helical" evidence="1">
    <location>
        <begin position="33"/>
        <end position="55"/>
    </location>
</feature>
<evidence type="ECO:0000313" key="3">
    <source>
        <dbReference type="EMBL" id="MBE2129365.1"/>
    </source>
</evidence>
<keyword evidence="1" id="KW-0472">Membrane</keyword>
<dbReference type="EMBL" id="CCEH01000004">
    <property type="protein sequence ID" value="CDR27597.1"/>
    <property type="molecule type" value="Genomic_DNA"/>
</dbReference>
<reference evidence="4 6" key="2">
    <citation type="submission" date="2017-08" db="EMBL/GenBank/DDBJ databases">
        <title>Draft genome sequences of 64 type strains of genus Staph aureus.</title>
        <authorList>
            <person name="Cole K."/>
            <person name="Golubchik T."/>
            <person name="Russell J."/>
            <person name="Foster D."/>
            <person name="Llewelyn M."/>
            <person name="Wilson D."/>
            <person name="Crook D."/>
            <person name="Paul J."/>
        </authorList>
    </citation>
    <scope>NUCLEOTIDE SEQUENCE [LARGE SCALE GENOMIC DNA]</scope>
    <source>
        <strain evidence="4 6">DSM 28300</strain>
    </source>
</reference>
<evidence type="ECO:0000313" key="2">
    <source>
        <dbReference type="EMBL" id="CDR27597.1"/>
    </source>
</evidence>
<dbReference type="Proteomes" id="UP000596960">
    <property type="component" value="Unassembled WGS sequence"/>
</dbReference>
<keyword evidence="1" id="KW-0812">Transmembrane</keyword>
<dbReference type="EMBL" id="PPQS01000042">
    <property type="protein sequence ID" value="PNZ49013.1"/>
    <property type="molecule type" value="Genomic_DNA"/>
</dbReference>
<organism evidence="4 6">
    <name type="scientific">Staphylococcus schweitzeri</name>
    <dbReference type="NCBI Taxonomy" id="1654388"/>
    <lineage>
        <taxon>Bacteria</taxon>
        <taxon>Bacillati</taxon>
        <taxon>Bacillota</taxon>
        <taxon>Bacilli</taxon>
        <taxon>Bacillales</taxon>
        <taxon>Staphylococcaceae</taxon>
        <taxon>Staphylococcus</taxon>
    </lineage>
</organism>
<keyword evidence="7" id="KW-1185">Reference proteome</keyword>
<accession>A0A2K4AFX0</accession>
<dbReference type="EMBL" id="JADAMT010000014">
    <property type="protein sequence ID" value="MBE2129365.1"/>
    <property type="molecule type" value="Genomic_DNA"/>
</dbReference>
<evidence type="ECO:0000313" key="5">
    <source>
        <dbReference type="Proteomes" id="UP000044616"/>
    </source>
</evidence>
<dbReference type="AlphaFoldDB" id="A0A2K4AFX0"/>
<evidence type="ECO:0000313" key="6">
    <source>
        <dbReference type="Proteomes" id="UP000236395"/>
    </source>
</evidence>
<keyword evidence="1" id="KW-1133">Transmembrane helix</keyword>
<reference evidence="2 5" key="1">
    <citation type="submission" date="2014-05" db="EMBL/GenBank/DDBJ databases">
        <authorList>
            <person name="Aslett A.Martin."/>
            <person name="De Silva Nishadi"/>
        </authorList>
    </citation>
    <scope>NUCLEOTIDE SEQUENCE [LARGE SCALE GENOMIC DNA]</scope>
</reference>
<sequence length="118" mass="13256">MLKQILPRAIKISLIFAIVFFIINYFSMQKPDITYLIGRSIVATIAFMLIYLTLFTIINSPERKYKLGTILPIALIIGIIVGTMFLTVQIGVISSLIISVIATFLWEMIEKNKGGRSS</sequence>
<protein>
    <submittedName>
        <fullName evidence="2">Membrane protein</fullName>
    </submittedName>
</protein>
<accession>A0A077UKJ2</accession>
<dbReference type="Proteomes" id="UP000236395">
    <property type="component" value="Unassembled WGS sequence"/>
</dbReference>